<evidence type="ECO:0000313" key="6">
    <source>
        <dbReference type="Proteomes" id="UP000250443"/>
    </source>
</evidence>
<evidence type="ECO:0000313" key="8">
    <source>
        <dbReference type="Proteomes" id="UP000638986"/>
    </source>
</evidence>
<sequence length="143" mass="16256">MFDLDERLGADTVEVSDLPLCKLLLMKDANYPWLILVPQRSNISEVFELSLEDQIQLMKESSYVAQRLKDYTHAAKINVATLGNIVKQLHIHVVARFEEDLAWPGPVWGKGPAKAYSESELEKCLNDLKSLFAEKWEGDKHDG</sequence>
<reference evidence="4 8" key="3">
    <citation type="submission" date="2020-11" db="EMBL/GenBank/DDBJ databases">
        <title>Enhanced detection system for hospital associated transmission using whole genome sequencing surveillance.</title>
        <authorList>
            <person name="Harrison L.H."/>
            <person name="Van Tyne D."/>
            <person name="Marsh J.W."/>
            <person name="Griffith M.P."/>
            <person name="Snyder D.J."/>
            <person name="Cooper V.S."/>
            <person name="Mustapha M."/>
        </authorList>
    </citation>
    <scope>NUCLEOTIDE SEQUENCE [LARGE SCALE GENOMIC DNA]</scope>
    <source>
        <strain evidence="4 8">PSB00013</strain>
    </source>
</reference>
<dbReference type="AlphaFoldDB" id="A0A2X2CE24"/>
<dbReference type="EMBL" id="JADMCD010000002">
    <property type="protein sequence ID" value="MBF8640148.1"/>
    <property type="molecule type" value="Genomic_DNA"/>
</dbReference>
<dbReference type="SUPFAM" id="SSF54197">
    <property type="entry name" value="HIT-like"/>
    <property type="match status" value="1"/>
</dbReference>
<organism evidence="5 6">
    <name type="scientific">Pseudomonas luteola</name>
    <dbReference type="NCBI Taxonomy" id="47886"/>
    <lineage>
        <taxon>Bacteria</taxon>
        <taxon>Pseudomonadati</taxon>
        <taxon>Pseudomonadota</taxon>
        <taxon>Gammaproteobacteria</taxon>
        <taxon>Pseudomonadales</taxon>
        <taxon>Pseudomonadaceae</taxon>
        <taxon>Pseudomonas</taxon>
    </lineage>
</organism>
<evidence type="ECO:0000256" key="1">
    <source>
        <dbReference type="PROSITE-ProRule" id="PRU00464"/>
    </source>
</evidence>
<dbReference type="InterPro" id="IPR036265">
    <property type="entry name" value="HIT-like_sf"/>
</dbReference>
<dbReference type="Proteomes" id="UP000626180">
    <property type="component" value="Unassembled WGS sequence"/>
</dbReference>
<accession>A0A2X2CE24</accession>
<reference evidence="5 6" key="1">
    <citation type="submission" date="2018-06" db="EMBL/GenBank/DDBJ databases">
        <authorList>
            <consortium name="Pathogen Informatics"/>
            <person name="Doyle S."/>
        </authorList>
    </citation>
    <scope>NUCLEOTIDE SEQUENCE [LARGE SCALE GENOMIC DNA]</scope>
    <source>
        <strain evidence="5 6">NCTC11842</strain>
    </source>
</reference>
<protein>
    <submittedName>
        <fullName evidence="3">HIT domain-containing protein</fullName>
    </submittedName>
    <submittedName>
        <fullName evidence="5">Histidine triad (HIT) protein</fullName>
    </submittedName>
</protein>
<name>A0A2X2CE24_PSELU</name>
<dbReference type="EMBL" id="UAUF01000009">
    <property type="protein sequence ID" value="SPZ03966.1"/>
    <property type="molecule type" value="Genomic_DNA"/>
</dbReference>
<evidence type="ECO:0000313" key="3">
    <source>
        <dbReference type="EMBL" id="MBF8640148.1"/>
    </source>
</evidence>
<dbReference type="PIRSF" id="PIRSF000714">
    <property type="entry name" value="HIT"/>
    <property type="match status" value="1"/>
</dbReference>
<gene>
    <name evidence="4" type="ORF">I5Q09_04420</name>
    <name evidence="3" type="ORF">IRZ65_05605</name>
    <name evidence="5" type="ORF">NCTC11842_01307</name>
</gene>
<keyword evidence="7" id="KW-1185">Reference proteome</keyword>
<evidence type="ECO:0000313" key="7">
    <source>
        <dbReference type="Proteomes" id="UP000626180"/>
    </source>
</evidence>
<evidence type="ECO:0000259" key="2">
    <source>
        <dbReference type="PROSITE" id="PS51084"/>
    </source>
</evidence>
<dbReference type="InterPro" id="IPR026026">
    <property type="entry name" value="HIT_Hint"/>
</dbReference>
<evidence type="ECO:0000313" key="5">
    <source>
        <dbReference type="EMBL" id="SPZ03966.1"/>
    </source>
</evidence>
<dbReference type="Proteomes" id="UP000638986">
    <property type="component" value="Unassembled WGS sequence"/>
</dbReference>
<evidence type="ECO:0000313" key="4">
    <source>
        <dbReference type="EMBL" id="MBH3437932.1"/>
    </source>
</evidence>
<dbReference type="Pfam" id="PF01230">
    <property type="entry name" value="HIT"/>
    <property type="match status" value="1"/>
</dbReference>
<reference evidence="3 7" key="2">
    <citation type="submission" date="2020-10" db="EMBL/GenBank/DDBJ databases">
        <title>Genome sequences of Pseudomonas isolates.</title>
        <authorList>
            <person name="Wessels L."/>
            <person name="Reich F."/>
            <person name="Hammerl J."/>
        </authorList>
    </citation>
    <scope>NUCLEOTIDE SEQUENCE [LARGE SCALE GENOMIC DNA]</scope>
    <source>
        <strain evidence="3 7">20-MO00624-0</strain>
    </source>
</reference>
<dbReference type="RefSeq" id="WP_010795192.1">
    <property type="nucleotide sequence ID" value="NZ_FQYS01000001.1"/>
</dbReference>
<dbReference type="Proteomes" id="UP000250443">
    <property type="component" value="Unassembled WGS sequence"/>
</dbReference>
<feature type="domain" description="HIT" evidence="2">
    <location>
        <begin position="34"/>
        <end position="103"/>
    </location>
</feature>
<comment type="caution">
    <text evidence="1">Lacks conserved residue(s) required for the propagation of feature annotation.</text>
</comment>
<dbReference type="InterPro" id="IPR011146">
    <property type="entry name" value="HIT-like"/>
</dbReference>
<proteinExistence type="predicted"/>
<dbReference type="Gene3D" id="3.30.428.10">
    <property type="entry name" value="HIT-like"/>
    <property type="match status" value="1"/>
</dbReference>
<dbReference type="EMBL" id="JADTXM010000002">
    <property type="protein sequence ID" value="MBH3437932.1"/>
    <property type="molecule type" value="Genomic_DNA"/>
</dbReference>
<dbReference type="PROSITE" id="PS51084">
    <property type="entry name" value="HIT_2"/>
    <property type="match status" value="1"/>
</dbReference>
<dbReference type="GO" id="GO:0003824">
    <property type="term" value="F:catalytic activity"/>
    <property type="evidence" value="ECO:0007669"/>
    <property type="project" value="InterPro"/>
</dbReference>